<accession>A0A7S8FHC1</accession>
<feature type="chain" id="PRO_5032895760" evidence="1">
    <location>
        <begin position="27"/>
        <end position="101"/>
    </location>
</feature>
<evidence type="ECO:0000313" key="3">
    <source>
        <dbReference type="Proteomes" id="UP000593737"/>
    </source>
</evidence>
<organism evidence="2 3">
    <name type="scientific">Candidatus Nitrospira kreftii</name>
    <dbReference type="NCBI Taxonomy" id="2652173"/>
    <lineage>
        <taxon>Bacteria</taxon>
        <taxon>Pseudomonadati</taxon>
        <taxon>Nitrospirota</taxon>
        <taxon>Nitrospiria</taxon>
        <taxon>Nitrospirales</taxon>
        <taxon>Nitrospiraceae</taxon>
        <taxon>Nitrospira</taxon>
    </lineage>
</organism>
<proteinExistence type="predicted"/>
<dbReference type="EMBL" id="CP047423">
    <property type="protein sequence ID" value="QPD05721.1"/>
    <property type="molecule type" value="Genomic_DNA"/>
</dbReference>
<reference evidence="2 3" key="1">
    <citation type="journal article" date="2020" name="ISME J.">
        <title>Enrichment and physiological characterization of a novel comammox Nitrospira indicates ammonium inhibition of complete nitrification.</title>
        <authorList>
            <person name="Sakoula D."/>
            <person name="Koch H."/>
            <person name="Frank J."/>
            <person name="Jetten M.S.M."/>
            <person name="van Kessel M.A.H.J."/>
            <person name="Lucker S."/>
        </authorList>
    </citation>
    <scope>NUCLEOTIDE SEQUENCE [LARGE SCALE GENOMIC DNA]</scope>
    <source>
        <strain evidence="2">Comreactor17</strain>
    </source>
</reference>
<sequence>MDYPFRKFLSIFIVLCVLAIGGIAQAQSAEHAGHHAQHQAATHGTVLCSWMCAAGTVLDTEVVLIQSERSSVAIIPISYTIPIFSELPRISPSRAPPSFIA</sequence>
<protein>
    <submittedName>
        <fullName evidence="2">Uncharacterized protein</fullName>
    </submittedName>
</protein>
<name>A0A7S8FHC1_9BACT</name>
<gene>
    <name evidence="2" type="ORF">Nkreftii_003495</name>
</gene>
<evidence type="ECO:0000256" key="1">
    <source>
        <dbReference type="SAM" id="SignalP"/>
    </source>
</evidence>
<dbReference type="AlphaFoldDB" id="A0A7S8FHC1"/>
<dbReference type="KEGG" id="nkf:Nkreftii_003495"/>
<keyword evidence="1" id="KW-0732">Signal</keyword>
<feature type="signal peptide" evidence="1">
    <location>
        <begin position="1"/>
        <end position="26"/>
    </location>
</feature>
<dbReference type="Proteomes" id="UP000593737">
    <property type="component" value="Chromosome"/>
</dbReference>
<evidence type="ECO:0000313" key="2">
    <source>
        <dbReference type="EMBL" id="QPD05721.1"/>
    </source>
</evidence>